<protein>
    <submittedName>
        <fullName evidence="4">Hepatitis A virus cellular receptor 1-like</fullName>
    </submittedName>
</protein>
<gene>
    <name evidence="4" type="ORF">JOB18_037331</name>
</gene>
<evidence type="ECO:0000313" key="4">
    <source>
        <dbReference type="EMBL" id="KAG7516658.1"/>
    </source>
</evidence>
<evidence type="ECO:0000259" key="3">
    <source>
        <dbReference type="PROSITE" id="PS50835"/>
    </source>
</evidence>
<dbReference type="InterPro" id="IPR003599">
    <property type="entry name" value="Ig_sub"/>
</dbReference>
<name>A0AAV6SIB8_SOLSE</name>
<keyword evidence="5" id="KW-1185">Reference proteome</keyword>
<accession>A0AAV6SIB8</accession>
<dbReference type="PANTHER" id="PTHR46608">
    <property type="entry name" value="T-CELL IMMUNOGLOBULIN AND MUCIN DOMAIN-CONTAINING PROTEIN 4"/>
    <property type="match status" value="1"/>
</dbReference>
<feature type="region of interest" description="Disordered" evidence="1">
    <location>
        <begin position="1"/>
        <end position="48"/>
    </location>
</feature>
<dbReference type="PROSITE" id="PS50835">
    <property type="entry name" value="IG_LIKE"/>
    <property type="match status" value="1"/>
</dbReference>
<organism evidence="4 5">
    <name type="scientific">Solea senegalensis</name>
    <name type="common">Senegalese sole</name>
    <dbReference type="NCBI Taxonomy" id="28829"/>
    <lineage>
        <taxon>Eukaryota</taxon>
        <taxon>Metazoa</taxon>
        <taxon>Chordata</taxon>
        <taxon>Craniata</taxon>
        <taxon>Vertebrata</taxon>
        <taxon>Euteleostomi</taxon>
        <taxon>Actinopterygii</taxon>
        <taxon>Neopterygii</taxon>
        <taxon>Teleostei</taxon>
        <taxon>Neoteleostei</taxon>
        <taxon>Acanthomorphata</taxon>
        <taxon>Carangaria</taxon>
        <taxon>Pleuronectiformes</taxon>
        <taxon>Pleuronectoidei</taxon>
        <taxon>Soleidae</taxon>
        <taxon>Solea</taxon>
    </lineage>
</organism>
<evidence type="ECO:0000313" key="5">
    <source>
        <dbReference type="Proteomes" id="UP000693946"/>
    </source>
</evidence>
<dbReference type="Proteomes" id="UP000693946">
    <property type="component" value="Linkage Group LG13"/>
</dbReference>
<feature type="compositionally biased region" description="Basic and acidic residues" evidence="1">
    <location>
        <begin position="27"/>
        <end position="47"/>
    </location>
</feature>
<keyword evidence="2" id="KW-1133">Transmembrane helix</keyword>
<dbReference type="EMBL" id="JAGKHQ010000005">
    <property type="protein sequence ID" value="KAG7516658.1"/>
    <property type="molecule type" value="Genomic_DNA"/>
</dbReference>
<dbReference type="InterPro" id="IPR007110">
    <property type="entry name" value="Ig-like_dom"/>
</dbReference>
<evidence type="ECO:0000256" key="2">
    <source>
        <dbReference type="SAM" id="Phobius"/>
    </source>
</evidence>
<feature type="domain" description="Ig-like" evidence="3">
    <location>
        <begin position="83"/>
        <end position="193"/>
    </location>
</feature>
<proteinExistence type="predicted"/>
<reference evidence="4 5" key="1">
    <citation type="journal article" date="2021" name="Sci. Rep.">
        <title>Chromosome anchoring in Senegalese sole (Solea senegalensis) reveals sex-associated markers and genome rearrangements in flatfish.</title>
        <authorList>
            <person name="Guerrero-Cozar I."/>
            <person name="Gomez-Garrido J."/>
            <person name="Berbel C."/>
            <person name="Martinez-Blanch J.F."/>
            <person name="Alioto T."/>
            <person name="Claros M.G."/>
            <person name="Gagnaire P.A."/>
            <person name="Manchado M."/>
        </authorList>
    </citation>
    <scope>NUCLEOTIDE SEQUENCE [LARGE SCALE GENOMIC DNA]</scope>
    <source>
        <strain evidence="4">Sse05_10M</strain>
    </source>
</reference>
<dbReference type="Pfam" id="PF07686">
    <property type="entry name" value="V-set"/>
    <property type="match status" value="1"/>
</dbReference>
<dbReference type="AlphaFoldDB" id="A0AAV6SIB8"/>
<keyword evidence="2" id="KW-0472">Membrane</keyword>
<dbReference type="InterPro" id="IPR013106">
    <property type="entry name" value="Ig_V-set"/>
</dbReference>
<feature type="compositionally biased region" description="Basic and acidic residues" evidence="1">
    <location>
        <begin position="1"/>
        <end position="20"/>
    </location>
</feature>
<keyword evidence="2" id="KW-0812">Transmembrane</keyword>
<dbReference type="GO" id="GO:0001786">
    <property type="term" value="F:phosphatidylserine binding"/>
    <property type="evidence" value="ECO:0007669"/>
    <property type="project" value="TreeGrafter"/>
</dbReference>
<sequence length="312" mass="34799">MSRADEVRGHNERKQGEEMRRGHKERRRGEEMSRADEERRRVNHEGSDTSESSLCLLSVYKRRHNMPSLLVHTFVCVCVLTVPAHVSTHTTETVVGVAGRKVMLPCRAEAEKQRDVEVCWGRGEPSVFTCHNTVIYATGDKISYRRSYRYSLSSSSSLSIALTRPSDSGFYHCRVQLPGLFNDQTTSVHLIITSYLSVLPDSEDRTFTDVRAATGVQRGQTGDTTGDVTAADTGSDVTATTQPMTALVQSVQQKQQVNGPQMFIGNTLRLSFIIFIPVLLLTAAYRVWGCGQRAKTDRRLNQSEDGDIHTCV</sequence>
<keyword evidence="4" id="KW-0675">Receptor</keyword>
<dbReference type="GO" id="GO:0043277">
    <property type="term" value="P:apoptotic cell clearance"/>
    <property type="evidence" value="ECO:0007669"/>
    <property type="project" value="TreeGrafter"/>
</dbReference>
<dbReference type="GO" id="GO:0060097">
    <property type="term" value="P:cytoskeletal rearrangement involved in phagocytosis, engulfment"/>
    <property type="evidence" value="ECO:0007669"/>
    <property type="project" value="TreeGrafter"/>
</dbReference>
<comment type="caution">
    <text evidence="4">The sequence shown here is derived from an EMBL/GenBank/DDBJ whole genome shotgun (WGS) entry which is preliminary data.</text>
</comment>
<feature type="transmembrane region" description="Helical" evidence="2">
    <location>
        <begin position="270"/>
        <end position="288"/>
    </location>
</feature>
<dbReference type="SMART" id="SM00409">
    <property type="entry name" value="IG"/>
    <property type="match status" value="1"/>
</dbReference>
<evidence type="ECO:0000256" key="1">
    <source>
        <dbReference type="SAM" id="MobiDB-lite"/>
    </source>
</evidence>
<dbReference type="PANTHER" id="PTHR46608:SF3">
    <property type="entry name" value="T-CELL IMMUNOGLOBULIN AND MUCIN DOMAIN-CONTAINING PROTEIN 4"/>
    <property type="match status" value="1"/>
</dbReference>